<keyword evidence="5" id="KW-1185">Reference proteome</keyword>
<evidence type="ECO:0000256" key="2">
    <source>
        <dbReference type="ARBA" id="ARBA00022737"/>
    </source>
</evidence>
<evidence type="ECO:0000256" key="1">
    <source>
        <dbReference type="ARBA" id="ARBA00022574"/>
    </source>
</evidence>
<dbReference type="Gene3D" id="2.130.10.10">
    <property type="entry name" value="YVTN repeat-like/Quinoprotein amine dehydrogenase"/>
    <property type="match status" value="1"/>
</dbReference>
<dbReference type="InterPro" id="IPR048720">
    <property type="entry name" value="PROPPIN"/>
</dbReference>
<name>A0A4P9XW10_9FUNG</name>
<feature type="non-terminal residue" evidence="4">
    <location>
        <position position="317"/>
    </location>
</feature>
<organism evidence="4 5">
    <name type="scientific">Thamnocephalis sphaerospora</name>
    <dbReference type="NCBI Taxonomy" id="78915"/>
    <lineage>
        <taxon>Eukaryota</taxon>
        <taxon>Fungi</taxon>
        <taxon>Fungi incertae sedis</taxon>
        <taxon>Zoopagomycota</taxon>
        <taxon>Zoopagomycotina</taxon>
        <taxon>Zoopagomycetes</taxon>
        <taxon>Zoopagales</taxon>
        <taxon>Sigmoideomycetaceae</taxon>
        <taxon>Thamnocephalis</taxon>
    </lineage>
</organism>
<proteinExistence type="inferred from homology"/>
<accession>A0A4P9XW10</accession>
<dbReference type="InterPro" id="IPR001680">
    <property type="entry name" value="WD40_rpt"/>
</dbReference>
<evidence type="ECO:0000256" key="3">
    <source>
        <dbReference type="ARBA" id="ARBA00025740"/>
    </source>
</evidence>
<reference evidence="5" key="1">
    <citation type="journal article" date="2018" name="Nat. Microbiol.">
        <title>Leveraging single-cell genomics to expand the fungal tree of life.</title>
        <authorList>
            <person name="Ahrendt S.R."/>
            <person name="Quandt C.A."/>
            <person name="Ciobanu D."/>
            <person name="Clum A."/>
            <person name="Salamov A."/>
            <person name="Andreopoulos B."/>
            <person name="Cheng J.F."/>
            <person name="Woyke T."/>
            <person name="Pelin A."/>
            <person name="Henrissat B."/>
            <person name="Reynolds N.K."/>
            <person name="Benny G.L."/>
            <person name="Smith M.E."/>
            <person name="James T.Y."/>
            <person name="Grigoriev I.V."/>
        </authorList>
    </citation>
    <scope>NUCLEOTIDE SEQUENCE [LARGE SCALE GENOMIC DNA]</scope>
    <source>
        <strain evidence="5">RSA 1356</strain>
    </source>
</reference>
<evidence type="ECO:0000313" key="4">
    <source>
        <dbReference type="EMBL" id="RKP10484.1"/>
    </source>
</evidence>
<dbReference type="GO" id="GO:0005737">
    <property type="term" value="C:cytoplasm"/>
    <property type="evidence" value="ECO:0007669"/>
    <property type="project" value="UniProtKB-ARBA"/>
</dbReference>
<sequence length="317" mass="34390">GIGIVSMLFRTNYLALTGGGRDPKFSPNNVTLWDDSKEKDIVKLEFRSEVKNVKLRRPSDQIIVVLANKVYVYTFSAQPKRLHMFETPDNEKGLVAVSTSKSLAVLAFPGRQPGHIQVVDLGQFIAAGTASVSSVTTPLANMTISSSIIAAHTAALGCLAMNAEGTLLASASDKGTLIRVFEALSGKLLHELRRGADRAEIYSIAFSADSTRLCVSSDKGTVHVFNLDAASSGAAQRSSSEESARLAFMKDLLPKYFSSEWSFAHCQLPTDSRCICAFGPERNTIIVVCADGGCYKFTFDPIKGGECIRESYNRFLR</sequence>
<gene>
    <name evidence="4" type="ORF">THASP1DRAFT_2561</name>
</gene>
<dbReference type="InterPro" id="IPR036322">
    <property type="entry name" value="WD40_repeat_dom_sf"/>
</dbReference>
<dbReference type="AlphaFoldDB" id="A0A4P9XW10"/>
<dbReference type="Pfam" id="PF21032">
    <property type="entry name" value="PROPPIN"/>
    <property type="match status" value="1"/>
</dbReference>
<dbReference type="Proteomes" id="UP000271241">
    <property type="component" value="Unassembled WGS sequence"/>
</dbReference>
<dbReference type="SMART" id="SM00320">
    <property type="entry name" value="WD40"/>
    <property type="match status" value="2"/>
</dbReference>
<evidence type="ECO:0000313" key="5">
    <source>
        <dbReference type="Proteomes" id="UP000271241"/>
    </source>
</evidence>
<dbReference type="SUPFAM" id="SSF50978">
    <property type="entry name" value="WD40 repeat-like"/>
    <property type="match status" value="1"/>
</dbReference>
<dbReference type="OrthoDB" id="1667587at2759"/>
<protein>
    <submittedName>
        <fullName evidence="4">WD40-repeat-containing domain protein</fullName>
    </submittedName>
</protein>
<feature type="non-terminal residue" evidence="4">
    <location>
        <position position="1"/>
    </location>
</feature>
<dbReference type="PANTHER" id="PTHR11227">
    <property type="entry name" value="WD-REPEAT PROTEIN INTERACTING WITH PHOSPHOINOSIDES WIPI -RELATED"/>
    <property type="match status" value="1"/>
</dbReference>
<keyword evidence="1" id="KW-0853">WD repeat</keyword>
<dbReference type="EMBL" id="KZ992450">
    <property type="protein sequence ID" value="RKP10484.1"/>
    <property type="molecule type" value="Genomic_DNA"/>
</dbReference>
<dbReference type="STRING" id="78915.A0A4P9XW10"/>
<dbReference type="InterPro" id="IPR015943">
    <property type="entry name" value="WD40/YVTN_repeat-like_dom_sf"/>
</dbReference>
<keyword evidence="2" id="KW-0677">Repeat</keyword>
<comment type="similarity">
    <text evidence="3">Belongs to the WD repeat PROPPIN family.</text>
</comment>